<feature type="domain" description="YdbS-like PH" evidence="2">
    <location>
        <begin position="413"/>
        <end position="480"/>
    </location>
</feature>
<dbReference type="PANTHER" id="PTHR34473">
    <property type="entry name" value="UPF0699 TRANSMEMBRANE PROTEIN YDBS"/>
    <property type="match status" value="1"/>
</dbReference>
<gene>
    <name evidence="3" type="ORF">RM539_12585</name>
</gene>
<dbReference type="InterPro" id="IPR014529">
    <property type="entry name" value="UCP026631"/>
</dbReference>
<feature type="transmembrane region" description="Helical" evidence="1">
    <location>
        <begin position="365"/>
        <end position="385"/>
    </location>
</feature>
<name>A0ABU3D7A7_9FLAO</name>
<organism evidence="3 4">
    <name type="scientific">Autumnicola musiva</name>
    <dbReference type="NCBI Taxonomy" id="3075589"/>
    <lineage>
        <taxon>Bacteria</taxon>
        <taxon>Pseudomonadati</taxon>
        <taxon>Bacteroidota</taxon>
        <taxon>Flavobacteriia</taxon>
        <taxon>Flavobacteriales</taxon>
        <taxon>Flavobacteriaceae</taxon>
        <taxon>Autumnicola</taxon>
    </lineage>
</organism>
<comment type="caution">
    <text evidence="3">The sequence shown here is derived from an EMBL/GenBank/DDBJ whole genome shotgun (WGS) entry which is preliminary data.</text>
</comment>
<dbReference type="PANTHER" id="PTHR34473:SF2">
    <property type="entry name" value="UPF0699 TRANSMEMBRANE PROTEIN YDBT"/>
    <property type="match status" value="1"/>
</dbReference>
<evidence type="ECO:0000313" key="3">
    <source>
        <dbReference type="EMBL" id="MDT0677415.1"/>
    </source>
</evidence>
<evidence type="ECO:0000259" key="2">
    <source>
        <dbReference type="Pfam" id="PF03703"/>
    </source>
</evidence>
<dbReference type="EMBL" id="JAVRHK010000009">
    <property type="protein sequence ID" value="MDT0677415.1"/>
    <property type="molecule type" value="Genomic_DNA"/>
</dbReference>
<keyword evidence="4" id="KW-1185">Reference proteome</keyword>
<feature type="transmembrane region" description="Helical" evidence="1">
    <location>
        <begin position="50"/>
        <end position="69"/>
    </location>
</feature>
<reference evidence="3 4" key="1">
    <citation type="submission" date="2023-09" db="EMBL/GenBank/DDBJ databases">
        <authorList>
            <person name="Rey-Velasco X."/>
        </authorList>
    </citation>
    <scope>NUCLEOTIDE SEQUENCE [LARGE SCALE GENOMIC DNA]</scope>
    <source>
        <strain evidence="3 4">F117</strain>
    </source>
</reference>
<evidence type="ECO:0000313" key="4">
    <source>
        <dbReference type="Proteomes" id="UP001262582"/>
    </source>
</evidence>
<feature type="transmembrane region" description="Helical" evidence="1">
    <location>
        <begin position="391"/>
        <end position="411"/>
    </location>
</feature>
<keyword evidence="1" id="KW-0472">Membrane</keyword>
<dbReference type="Proteomes" id="UP001262582">
    <property type="component" value="Unassembled WGS sequence"/>
</dbReference>
<feature type="transmembrane region" description="Helical" evidence="1">
    <location>
        <begin position="15"/>
        <end position="38"/>
    </location>
</feature>
<feature type="transmembrane region" description="Helical" evidence="1">
    <location>
        <begin position="194"/>
        <end position="217"/>
    </location>
</feature>
<feature type="transmembrane region" description="Helical" evidence="1">
    <location>
        <begin position="237"/>
        <end position="261"/>
    </location>
</feature>
<keyword evidence="1" id="KW-1133">Transmembrane helix</keyword>
<sequence>MTEEKFSIPQRQSAAGILLIFSGVLYKLFRMFWALLFYFLLKQPAAVPQLYIFSGFAVVLLGVVLYSYFSYRNFQFHIDYNKEEFILRKGVFSSDFLAVPFDKIQQVNSERGVLQRIVGVYTLVIDTAGSAAKEVKISAINREDADALSEILISRKKEKVKHDVEVQEDEEEPTGWEYRLSLSTLLKVGLSSNFFRGFGLILAFFATIFNELNNMFGEEKELLMEEAGKLAVPTGSAILYAGLFLVLLLVSILITVAEVFIKYYNLNLKQTKDRLFVEMGLRTNTKVGLQPRRVQILSIITNPVQQKLDLYEAKITLASSRNKKRKNKVSIPGLTGEAASTVKNFLYNNMKEKTMTSYRPNIIDLYRRINFSLIPVILGLAFPVLMAEVTYVEWGILSAFYIALITSYNYFKYKSLKLEFTEDFLVKSYGVWDKTTQVTELYKLQAISVKRPFWYKRRGLVNLIFHTAGGDISFRAVNEDVLKFMNYSIYRMVTSTLAWM</sequence>
<keyword evidence="1" id="KW-0812">Transmembrane</keyword>
<dbReference type="InterPro" id="IPR005182">
    <property type="entry name" value="YdbS-like_PH"/>
</dbReference>
<feature type="domain" description="YdbS-like PH" evidence="2">
    <location>
        <begin position="71"/>
        <end position="151"/>
    </location>
</feature>
<evidence type="ECO:0000256" key="1">
    <source>
        <dbReference type="SAM" id="Phobius"/>
    </source>
</evidence>
<accession>A0ABU3D7A7</accession>
<dbReference type="RefSeq" id="WP_311503759.1">
    <property type="nucleotide sequence ID" value="NZ_JAVRHK010000009.1"/>
</dbReference>
<proteinExistence type="predicted"/>
<dbReference type="PIRSF" id="PIRSF026631">
    <property type="entry name" value="UCP026631"/>
    <property type="match status" value="1"/>
</dbReference>
<protein>
    <submittedName>
        <fullName evidence="3">PH domain-containing protein</fullName>
    </submittedName>
</protein>
<dbReference type="Pfam" id="PF03703">
    <property type="entry name" value="bPH_2"/>
    <property type="match status" value="2"/>
</dbReference>